<keyword evidence="3" id="KW-1185">Reference proteome</keyword>
<reference evidence="2" key="1">
    <citation type="journal article" date="2023" name="Mol. Phylogenet. Evol.">
        <title>Genome-scale phylogeny and comparative genomics of the fungal order Sordariales.</title>
        <authorList>
            <person name="Hensen N."/>
            <person name="Bonometti L."/>
            <person name="Westerberg I."/>
            <person name="Brannstrom I.O."/>
            <person name="Guillou S."/>
            <person name="Cros-Aarteil S."/>
            <person name="Calhoun S."/>
            <person name="Haridas S."/>
            <person name="Kuo A."/>
            <person name="Mondo S."/>
            <person name="Pangilinan J."/>
            <person name="Riley R."/>
            <person name="LaButti K."/>
            <person name="Andreopoulos B."/>
            <person name="Lipzen A."/>
            <person name="Chen C."/>
            <person name="Yan M."/>
            <person name="Daum C."/>
            <person name="Ng V."/>
            <person name="Clum A."/>
            <person name="Steindorff A."/>
            <person name="Ohm R.A."/>
            <person name="Martin F."/>
            <person name="Silar P."/>
            <person name="Natvig D.O."/>
            <person name="Lalanne C."/>
            <person name="Gautier V."/>
            <person name="Ament-Velasquez S.L."/>
            <person name="Kruys A."/>
            <person name="Hutchinson M.I."/>
            <person name="Powell A.J."/>
            <person name="Barry K."/>
            <person name="Miller A.N."/>
            <person name="Grigoriev I.V."/>
            <person name="Debuchy R."/>
            <person name="Gladieux P."/>
            <person name="Hiltunen Thoren M."/>
            <person name="Johannesson H."/>
        </authorList>
    </citation>
    <scope>NUCLEOTIDE SEQUENCE</scope>
    <source>
        <strain evidence="2">CBS 990.96</strain>
    </source>
</reference>
<sequence length="72" mass="8180">MSLKLVLVCSLTLSQSQFRMKEGQRGEGQREVLLWSGATINPTDPCYLMASPSPQHMYTLTAKQFIRKNFKS</sequence>
<dbReference type="AlphaFoldDB" id="A0AAN7BZI6"/>
<proteinExistence type="predicted"/>
<keyword evidence="1" id="KW-0732">Signal</keyword>
<dbReference type="Proteomes" id="UP001301958">
    <property type="component" value="Unassembled WGS sequence"/>
</dbReference>
<organism evidence="2 3">
    <name type="scientific">Podospora fimiseda</name>
    <dbReference type="NCBI Taxonomy" id="252190"/>
    <lineage>
        <taxon>Eukaryota</taxon>
        <taxon>Fungi</taxon>
        <taxon>Dikarya</taxon>
        <taxon>Ascomycota</taxon>
        <taxon>Pezizomycotina</taxon>
        <taxon>Sordariomycetes</taxon>
        <taxon>Sordariomycetidae</taxon>
        <taxon>Sordariales</taxon>
        <taxon>Podosporaceae</taxon>
        <taxon>Podospora</taxon>
    </lineage>
</organism>
<accession>A0AAN7BZI6</accession>
<protein>
    <recommendedName>
        <fullName evidence="4">Secreted protein</fullName>
    </recommendedName>
</protein>
<feature type="signal peptide" evidence="1">
    <location>
        <begin position="1"/>
        <end position="16"/>
    </location>
</feature>
<evidence type="ECO:0000256" key="1">
    <source>
        <dbReference type="SAM" id="SignalP"/>
    </source>
</evidence>
<evidence type="ECO:0000313" key="3">
    <source>
        <dbReference type="Proteomes" id="UP001301958"/>
    </source>
</evidence>
<evidence type="ECO:0000313" key="2">
    <source>
        <dbReference type="EMBL" id="KAK4232515.1"/>
    </source>
</evidence>
<gene>
    <name evidence="2" type="ORF">QBC38DRAFT_462948</name>
</gene>
<name>A0AAN7BZI6_9PEZI</name>
<evidence type="ECO:0008006" key="4">
    <source>
        <dbReference type="Google" id="ProtNLM"/>
    </source>
</evidence>
<comment type="caution">
    <text evidence="2">The sequence shown here is derived from an EMBL/GenBank/DDBJ whole genome shotgun (WGS) entry which is preliminary data.</text>
</comment>
<feature type="chain" id="PRO_5043002530" description="Secreted protein" evidence="1">
    <location>
        <begin position="17"/>
        <end position="72"/>
    </location>
</feature>
<reference evidence="2" key="2">
    <citation type="submission" date="2023-05" db="EMBL/GenBank/DDBJ databases">
        <authorList>
            <consortium name="Lawrence Berkeley National Laboratory"/>
            <person name="Steindorff A."/>
            <person name="Hensen N."/>
            <person name="Bonometti L."/>
            <person name="Westerberg I."/>
            <person name="Brannstrom I.O."/>
            <person name="Guillou S."/>
            <person name="Cros-Aarteil S."/>
            <person name="Calhoun S."/>
            <person name="Haridas S."/>
            <person name="Kuo A."/>
            <person name="Mondo S."/>
            <person name="Pangilinan J."/>
            <person name="Riley R."/>
            <person name="Labutti K."/>
            <person name="Andreopoulos B."/>
            <person name="Lipzen A."/>
            <person name="Chen C."/>
            <person name="Yanf M."/>
            <person name="Daum C."/>
            <person name="Ng V."/>
            <person name="Clum A."/>
            <person name="Ohm R."/>
            <person name="Martin F."/>
            <person name="Silar P."/>
            <person name="Natvig D."/>
            <person name="Lalanne C."/>
            <person name="Gautier V."/>
            <person name="Ament-Velasquez S.L."/>
            <person name="Kruys A."/>
            <person name="Hutchinson M.I."/>
            <person name="Powell A.J."/>
            <person name="Barry K."/>
            <person name="Miller A.N."/>
            <person name="Grigoriev I.V."/>
            <person name="Debuchy R."/>
            <person name="Gladieux P."/>
            <person name="Thoren M.H."/>
            <person name="Johannesson H."/>
        </authorList>
    </citation>
    <scope>NUCLEOTIDE SEQUENCE</scope>
    <source>
        <strain evidence="2">CBS 990.96</strain>
    </source>
</reference>
<dbReference type="EMBL" id="MU865287">
    <property type="protein sequence ID" value="KAK4232515.1"/>
    <property type="molecule type" value="Genomic_DNA"/>
</dbReference>